<dbReference type="InterPro" id="IPR043502">
    <property type="entry name" value="DNA/RNA_pol_sf"/>
</dbReference>
<dbReference type="Gene3D" id="3.10.10.10">
    <property type="entry name" value="HIV Type 1 Reverse Transcriptase, subunit A, domain 1"/>
    <property type="match status" value="1"/>
</dbReference>
<evidence type="ECO:0000313" key="3">
    <source>
        <dbReference type="EMBL" id="ELT99257.1"/>
    </source>
</evidence>
<feature type="compositionally biased region" description="Basic and acidic residues" evidence="1">
    <location>
        <begin position="501"/>
        <end position="522"/>
    </location>
</feature>
<dbReference type="EnsemblMetazoa" id="CapteT193736">
    <property type="protein sequence ID" value="CapteP193736"/>
    <property type="gene ID" value="CapteG193736"/>
</dbReference>
<feature type="compositionally biased region" description="Basic and acidic residues" evidence="1">
    <location>
        <begin position="530"/>
        <end position="546"/>
    </location>
</feature>
<feature type="domain" description="Retrotransposon gag" evidence="2">
    <location>
        <begin position="104"/>
        <end position="192"/>
    </location>
</feature>
<protein>
    <recommendedName>
        <fullName evidence="2">Retrotransposon gag domain-containing protein</fullName>
    </recommendedName>
</protein>
<feature type="region of interest" description="Disordered" evidence="1">
    <location>
        <begin position="486"/>
        <end position="591"/>
    </location>
</feature>
<dbReference type="OrthoDB" id="8065943at2759"/>
<dbReference type="EMBL" id="AMQN01010114">
    <property type="status" value="NOT_ANNOTATED_CDS"/>
    <property type="molecule type" value="Genomic_DNA"/>
</dbReference>
<reference evidence="4" key="3">
    <citation type="submission" date="2015-06" db="UniProtKB">
        <authorList>
            <consortium name="EnsemblMetazoa"/>
        </authorList>
    </citation>
    <scope>IDENTIFICATION</scope>
</reference>
<dbReference type="InterPro" id="IPR005162">
    <property type="entry name" value="Retrotrans_gag_dom"/>
</dbReference>
<name>R7U073_CAPTE</name>
<feature type="compositionally biased region" description="Basic and acidic residues" evidence="1">
    <location>
        <begin position="579"/>
        <end position="591"/>
    </location>
</feature>
<evidence type="ECO:0000256" key="1">
    <source>
        <dbReference type="SAM" id="MobiDB-lite"/>
    </source>
</evidence>
<gene>
    <name evidence="3" type="ORF">CAPTEDRAFT_193736</name>
</gene>
<proteinExistence type="predicted"/>
<organism evidence="3">
    <name type="scientific">Capitella teleta</name>
    <name type="common">Polychaete worm</name>
    <dbReference type="NCBI Taxonomy" id="283909"/>
    <lineage>
        <taxon>Eukaryota</taxon>
        <taxon>Metazoa</taxon>
        <taxon>Spiralia</taxon>
        <taxon>Lophotrochozoa</taxon>
        <taxon>Annelida</taxon>
        <taxon>Polychaeta</taxon>
        <taxon>Sedentaria</taxon>
        <taxon>Scolecida</taxon>
        <taxon>Capitellidae</taxon>
        <taxon>Capitella</taxon>
    </lineage>
</organism>
<dbReference type="EMBL" id="KB307055">
    <property type="protein sequence ID" value="ELT99257.1"/>
    <property type="molecule type" value="Genomic_DNA"/>
</dbReference>
<accession>R7U073</accession>
<keyword evidence="5" id="KW-1185">Reference proteome</keyword>
<dbReference type="EMBL" id="AMQN01010113">
    <property type="status" value="NOT_ANNOTATED_CDS"/>
    <property type="molecule type" value="Genomic_DNA"/>
</dbReference>
<dbReference type="HOGENOM" id="CLU_030834_0_0_1"/>
<feature type="compositionally biased region" description="Basic and acidic residues" evidence="1">
    <location>
        <begin position="552"/>
        <end position="561"/>
    </location>
</feature>
<dbReference type="SUPFAM" id="SSF56672">
    <property type="entry name" value="DNA/RNA polymerases"/>
    <property type="match status" value="1"/>
</dbReference>
<dbReference type="Proteomes" id="UP000014760">
    <property type="component" value="Unassembled WGS sequence"/>
</dbReference>
<reference evidence="3 5" key="2">
    <citation type="journal article" date="2013" name="Nature">
        <title>Insights into bilaterian evolution from three spiralian genomes.</title>
        <authorList>
            <person name="Simakov O."/>
            <person name="Marletaz F."/>
            <person name="Cho S.J."/>
            <person name="Edsinger-Gonzales E."/>
            <person name="Havlak P."/>
            <person name="Hellsten U."/>
            <person name="Kuo D.H."/>
            <person name="Larsson T."/>
            <person name="Lv J."/>
            <person name="Arendt D."/>
            <person name="Savage R."/>
            <person name="Osoegawa K."/>
            <person name="de Jong P."/>
            <person name="Grimwood J."/>
            <person name="Chapman J.A."/>
            <person name="Shapiro H."/>
            <person name="Aerts A."/>
            <person name="Otillar R.P."/>
            <person name="Terry A.Y."/>
            <person name="Boore J.L."/>
            <person name="Grigoriev I.V."/>
            <person name="Lindberg D.R."/>
            <person name="Seaver E.C."/>
            <person name="Weisblat D.A."/>
            <person name="Putnam N.H."/>
            <person name="Rokhsar D.S."/>
        </authorList>
    </citation>
    <scope>NUCLEOTIDE SEQUENCE</scope>
    <source>
        <strain evidence="3 5">I ESC-2004</strain>
    </source>
</reference>
<feature type="compositionally biased region" description="Acidic residues" evidence="1">
    <location>
        <begin position="562"/>
        <end position="578"/>
    </location>
</feature>
<evidence type="ECO:0000313" key="4">
    <source>
        <dbReference type="EnsemblMetazoa" id="CapteP193736"/>
    </source>
</evidence>
<reference evidence="5" key="1">
    <citation type="submission" date="2012-12" db="EMBL/GenBank/DDBJ databases">
        <authorList>
            <person name="Hellsten U."/>
            <person name="Grimwood J."/>
            <person name="Chapman J.A."/>
            <person name="Shapiro H."/>
            <person name="Aerts A."/>
            <person name="Otillar R.P."/>
            <person name="Terry A.Y."/>
            <person name="Boore J.L."/>
            <person name="Simakov O."/>
            <person name="Marletaz F."/>
            <person name="Cho S.-J."/>
            <person name="Edsinger-Gonzales E."/>
            <person name="Havlak P."/>
            <person name="Kuo D.-H."/>
            <person name="Larsson T."/>
            <person name="Lv J."/>
            <person name="Arendt D."/>
            <person name="Savage R."/>
            <person name="Osoegawa K."/>
            <person name="de Jong P."/>
            <person name="Lindberg D.R."/>
            <person name="Seaver E.C."/>
            <person name="Weisblat D.A."/>
            <person name="Putnam N.H."/>
            <person name="Grigoriev I.V."/>
            <person name="Rokhsar D.S."/>
        </authorList>
    </citation>
    <scope>NUCLEOTIDE SEQUENCE</scope>
    <source>
        <strain evidence="5">I ESC-2004</strain>
    </source>
</reference>
<evidence type="ECO:0000259" key="2">
    <source>
        <dbReference type="Pfam" id="PF03732"/>
    </source>
</evidence>
<dbReference type="Pfam" id="PF03732">
    <property type="entry name" value="Retrotrans_gag"/>
    <property type="match status" value="1"/>
</dbReference>
<sequence>MEYDSFTGPQANETIRVKPEANGRRIRINEFTLESDEGDTESDLEINRDEQDALKFFSAIADVSATERFIKRVGFCDGDKPSRTLEWLRAIDRLPDNVHVEIALQTAESTIHSSLRELKNAKWPKIKTLLANRYVNANFSEAQKEALDRLEQRPGEGLYNYITTFEVLLNEAYQALPLDQTSLIRTFLSGLSDRDMAKSVARKKLRTLPEVVKEVRRHYQDDDLLRPRKISKVHAIDKYENPQVSALTVVVTDLVNMQKETNAQIAALAKAVVNDVIDAYRDIFSVKATPVNVARSLPPAVIDTGDHPPIKQPSYRMPLLKRQKVEDCVTEMLRDGIIRPTAIEPSTPTPVVVPADIPDVWVTDRIDLHDLARLQKEQFCDAYVEASQETDESPYIVQGSLLFTMAEPSRNAGRYLRLLLPQQFRQQMIDRCHAEEEGERLQAIRLAERILCEYRSKQKEIYRENEPSRAKRLPPGTFVSVRILNPKKGETRWQPGYQDDPDGHDYCDGSDDTDGHTYREDHDDVDDRDDPNGYDDHDDHDNPDDHDVPDDHDDHGDHDNPDDQDVPDDHDDHDDRDDPDGHTDRNDHDDS</sequence>
<evidence type="ECO:0000313" key="5">
    <source>
        <dbReference type="Proteomes" id="UP000014760"/>
    </source>
</evidence>
<dbReference type="AlphaFoldDB" id="R7U073"/>